<evidence type="ECO:0000313" key="4">
    <source>
        <dbReference type="Proteomes" id="UP001630969"/>
    </source>
</evidence>
<sequence length="233" mass="26005">MLMLLPLSLPGQAQTTPRLDVEALALRLQQDATRLLDDYLALQGWQASRVEREVWLAPAASHLPPCLQAPELQAGGLYRQPWGRRPYLVSCAEPQWQLRARVDVRVFMPLWVTAKEIDKGQPIRAHDLVAKELEVSRIQRGFTPASVSLTQQKSSRRLRTGQLIGELDLQKQWAVRQGEGVLIRAGQGEFAATTRGEALEDGAIGDGIRVKNSSSGRVIQAWVLNRGEVETRF</sequence>
<comment type="similarity">
    <text evidence="1">Belongs to the FlgA family.</text>
</comment>
<dbReference type="GeneID" id="97221229"/>
<feature type="domain" description="Flagella basal body P-ring formation protein FlgA SAF" evidence="2">
    <location>
        <begin position="109"/>
        <end position="230"/>
    </location>
</feature>
<dbReference type="EMBL" id="JBGXBU010000005">
    <property type="protein sequence ID" value="MFM4893762.1"/>
    <property type="molecule type" value="Genomic_DNA"/>
</dbReference>
<dbReference type="Proteomes" id="UP001630969">
    <property type="component" value="Unassembled WGS sequence"/>
</dbReference>
<dbReference type="InterPro" id="IPR017585">
    <property type="entry name" value="SAF_FlgA"/>
</dbReference>
<dbReference type="NCBIfam" id="TIGR03170">
    <property type="entry name" value="flgA_cterm"/>
    <property type="match status" value="1"/>
</dbReference>
<evidence type="ECO:0000259" key="2">
    <source>
        <dbReference type="Pfam" id="PF13144"/>
    </source>
</evidence>
<dbReference type="Gene3D" id="2.30.30.760">
    <property type="match status" value="1"/>
</dbReference>
<keyword evidence="3" id="KW-0966">Cell projection</keyword>
<proteinExistence type="inferred from homology"/>
<keyword evidence="4" id="KW-1185">Reference proteome</keyword>
<keyword evidence="1" id="KW-1005">Bacterial flagellum biogenesis</keyword>
<evidence type="ECO:0000313" key="3">
    <source>
        <dbReference type="EMBL" id="MFM4893762.1"/>
    </source>
</evidence>
<organism evidence="3 4">
    <name type="scientific">Aeromonas bivalvium</name>
    <dbReference type="NCBI Taxonomy" id="440079"/>
    <lineage>
        <taxon>Bacteria</taxon>
        <taxon>Pseudomonadati</taxon>
        <taxon>Pseudomonadota</taxon>
        <taxon>Gammaproteobacteria</taxon>
        <taxon>Aeromonadales</taxon>
        <taxon>Aeromonadaceae</taxon>
        <taxon>Aeromonas</taxon>
    </lineage>
</organism>
<keyword evidence="3" id="KW-0282">Flagellum</keyword>
<keyword evidence="3" id="KW-0969">Cilium</keyword>
<dbReference type="PANTHER" id="PTHR36307:SF1">
    <property type="entry name" value="FLAGELLA BASAL BODY P-RING FORMATION PROTEIN FLGA"/>
    <property type="match status" value="1"/>
</dbReference>
<gene>
    <name evidence="3" type="primary">flgA</name>
    <name evidence="3" type="ORF">ACEUDJ_12890</name>
</gene>
<comment type="subcellular location">
    <subcellularLocation>
        <location evidence="1">Periplasm</location>
    </subcellularLocation>
</comment>
<name>A0ABW9GRI0_9GAMM</name>
<dbReference type="PANTHER" id="PTHR36307">
    <property type="entry name" value="FLAGELLA BASAL BODY P-RING FORMATION PROTEIN FLGA"/>
    <property type="match status" value="1"/>
</dbReference>
<dbReference type="RefSeq" id="WP_408790897.1">
    <property type="nucleotide sequence ID" value="NZ_JBGXBU010000005.1"/>
</dbReference>
<dbReference type="Pfam" id="PF13144">
    <property type="entry name" value="ChapFlgA"/>
    <property type="match status" value="1"/>
</dbReference>
<keyword evidence="1" id="KW-0574">Periplasm</keyword>
<accession>A0ABW9GRI0</accession>
<dbReference type="InterPro" id="IPR039246">
    <property type="entry name" value="Flagellar_FlgA"/>
</dbReference>
<evidence type="ECO:0000256" key="1">
    <source>
        <dbReference type="RuleBase" id="RU362063"/>
    </source>
</evidence>
<reference evidence="3 4" key="1">
    <citation type="submission" date="2024-09" db="EMBL/GenBank/DDBJ databases">
        <title>Aeromonas strains Genome sequencing and assembly.</title>
        <authorList>
            <person name="Hu X."/>
            <person name="Tang B."/>
        </authorList>
    </citation>
    <scope>NUCLEOTIDE SEQUENCE [LARGE SCALE GENOMIC DNA]</scope>
    <source>
        <strain evidence="3 4">NB23SCDHY001</strain>
    </source>
</reference>
<dbReference type="CDD" id="cd11614">
    <property type="entry name" value="SAF_CpaB_FlgA_like"/>
    <property type="match status" value="1"/>
</dbReference>
<comment type="function">
    <text evidence="1">Involved in the assembly process of the P-ring formation. It may associate with FlgF on the rod constituting a structure essential for the P-ring assembly or may act as a modulator protein for the P-ring assembly.</text>
</comment>
<protein>
    <recommendedName>
        <fullName evidence="1">Flagella basal body P-ring formation protein FlgA</fullName>
    </recommendedName>
</protein>
<comment type="caution">
    <text evidence="3">The sequence shown here is derived from an EMBL/GenBank/DDBJ whole genome shotgun (WGS) entry which is preliminary data.</text>
</comment>